<dbReference type="InterPro" id="IPR050902">
    <property type="entry name" value="ABC_Transporter_SBP"/>
</dbReference>
<dbReference type="PANTHER" id="PTHR30535:SF4">
    <property type="entry name" value="HEMIN-BINDING PERIPLASMIC PROTEIN HMUT"/>
    <property type="match status" value="1"/>
</dbReference>
<evidence type="ECO:0000259" key="2">
    <source>
        <dbReference type="PROSITE" id="PS50983"/>
    </source>
</evidence>
<dbReference type="CDD" id="cd01149">
    <property type="entry name" value="HutB"/>
    <property type="match status" value="1"/>
</dbReference>
<sequence length="280" mass="29017">MKQAVFALFAVALLFGSPAAAETPQRIVSAGGDITEIIYALGAGDRVIAVDTTSNHPAEVSSKEQIGYIRRLAAEGILSLQPDLLLAAHDAGPPTAVEQLRAAGLRVELAPKGDSMDGVLAKVRFVGKAIGLEAEGSALAEKIESEMKAALAVAKGYSDHPRVIFVLSERDGAPLVAGSGTSADAIISLAGGDNAAGGFPGYKPMSQEAIIEAAPDVLLMMSQTVERLGGIDTMLTRPEFALTPAGKNRRYVAMEGMLLLGFGPRVPEAVRTLATELRGG</sequence>
<evidence type="ECO:0000313" key="3">
    <source>
        <dbReference type="EMBL" id="UUX49016.1"/>
    </source>
</evidence>
<gene>
    <name evidence="3" type="ORF">NUH88_16625</name>
</gene>
<reference evidence="3" key="1">
    <citation type="submission" date="2022-08" db="EMBL/GenBank/DDBJ databases">
        <title>Nisaea acidiphila sp. nov., isolated from a marine algal debris and emended description of the genus Nisaea Urios et al. 2008.</title>
        <authorList>
            <person name="Kwon K."/>
        </authorList>
    </citation>
    <scope>NUCLEOTIDE SEQUENCE</scope>
    <source>
        <strain evidence="3">MEBiC11861</strain>
    </source>
</reference>
<dbReference type="InterPro" id="IPR002491">
    <property type="entry name" value="ABC_transptr_periplasmic_BD"/>
</dbReference>
<accession>A0A9J7ANL9</accession>
<dbReference type="PROSITE" id="PS50983">
    <property type="entry name" value="FE_B12_PBP"/>
    <property type="match status" value="1"/>
</dbReference>
<keyword evidence="4" id="KW-1185">Reference proteome</keyword>
<organism evidence="3 4">
    <name type="scientific">Nisaea acidiphila</name>
    <dbReference type="NCBI Taxonomy" id="1862145"/>
    <lineage>
        <taxon>Bacteria</taxon>
        <taxon>Pseudomonadati</taxon>
        <taxon>Pseudomonadota</taxon>
        <taxon>Alphaproteobacteria</taxon>
        <taxon>Rhodospirillales</taxon>
        <taxon>Thalassobaculaceae</taxon>
        <taxon>Nisaea</taxon>
    </lineage>
</organism>
<feature type="chain" id="PRO_5039902087" evidence="1">
    <location>
        <begin position="22"/>
        <end position="280"/>
    </location>
</feature>
<dbReference type="EMBL" id="CP102480">
    <property type="protein sequence ID" value="UUX49016.1"/>
    <property type="molecule type" value="Genomic_DNA"/>
</dbReference>
<evidence type="ECO:0000313" key="4">
    <source>
        <dbReference type="Proteomes" id="UP001060336"/>
    </source>
</evidence>
<evidence type="ECO:0000256" key="1">
    <source>
        <dbReference type="SAM" id="SignalP"/>
    </source>
</evidence>
<dbReference type="Proteomes" id="UP001060336">
    <property type="component" value="Chromosome"/>
</dbReference>
<dbReference type="Pfam" id="PF01497">
    <property type="entry name" value="Peripla_BP_2"/>
    <property type="match status" value="1"/>
</dbReference>
<feature type="domain" description="Fe/B12 periplasmic-binding" evidence="2">
    <location>
        <begin position="26"/>
        <end position="280"/>
    </location>
</feature>
<keyword evidence="1" id="KW-0732">Signal</keyword>
<dbReference type="PANTHER" id="PTHR30535">
    <property type="entry name" value="VITAMIN B12-BINDING PROTEIN"/>
    <property type="match status" value="1"/>
</dbReference>
<dbReference type="KEGG" id="naci:NUH88_16625"/>
<feature type="signal peptide" evidence="1">
    <location>
        <begin position="1"/>
        <end position="21"/>
    </location>
</feature>
<protein>
    <submittedName>
        <fullName evidence="3">ABC transporter substrate-binding protein</fullName>
    </submittedName>
</protein>
<proteinExistence type="predicted"/>
<dbReference type="RefSeq" id="WP_257767517.1">
    <property type="nucleotide sequence ID" value="NZ_CP102480.1"/>
</dbReference>
<dbReference type="SUPFAM" id="SSF53807">
    <property type="entry name" value="Helical backbone' metal receptor"/>
    <property type="match status" value="1"/>
</dbReference>
<dbReference type="AlphaFoldDB" id="A0A9J7ANL9"/>
<name>A0A9J7ANL9_9PROT</name>
<dbReference type="Gene3D" id="3.40.50.1980">
    <property type="entry name" value="Nitrogenase molybdenum iron protein domain"/>
    <property type="match status" value="2"/>
</dbReference>